<feature type="region of interest" description="Disordered" evidence="1">
    <location>
        <begin position="193"/>
        <end position="262"/>
    </location>
</feature>
<reference evidence="2" key="2">
    <citation type="submission" date="2004-02" db="EMBL/GenBank/DDBJ databases">
        <authorList>
            <consortium name="Genoscope"/>
            <consortium name="Whitehead Institute Centre for Genome Research"/>
        </authorList>
    </citation>
    <scope>NUCLEOTIDE SEQUENCE</scope>
</reference>
<feature type="region of interest" description="Disordered" evidence="1">
    <location>
        <begin position="126"/>
        <end position="152"/>
    </location>
</feature>
<comment type="caution">
    <text evidence="2">The sequence shown here is derived from an EMBL/GenBank/DDBJ whole genome shotgun (WGS) entry which is preliminary data.</text>
</comment>
<organism evidence="2">
    <name type="scientific">Tetraodon nigroviridis</name>
    <name type="common">Spotted green pufferfish</name>
    <name type="synonym">Chelonodon nigroviridis</name>
    <dbReference type="NCBI Taxonomy" id="99883"/>
    <lineage>
        <taxon>Eukaryota</taxon>
        <taxon>Metazoa</taxon>
        <taxon>Chordata</taxon>
        <taxon>Craniata</taxon>
        <taxon>Vertebrata</taxon>
        <taxon>Euteleostomi</taxon>
        <taxon>Actinopterygii</taxon>
        <taxon>Neopterygii</taxon>
        <taxon>Teleostei</taxon>
        <taxon>Neoteleostei</taxon>
        <taxon>Acanthomorphata</taxon>
        <taxon>Eupercaria</taxon>
        <taxon>Tetraodontiformes</taxon>
        <taxon>Tetradontoidea</taxon>
        <taxon>Tetraodontidae</taxon>
        <taxon>Tetraodon</taxon>
    </lineage>
</organism>
<feature type="region of interest" description="Disordered" evidence="1">
    <location>
        <begin position="30"/>
        <end position="107"/>
    </location>
</feature>
<dbReference type="EMBL" id="CAAE01003332">
    <property type="protein sequence ID" value="CAF87822.1"/>
    <property type="molecule type" value="Genomic_DNA"/>
</dbReference>
<feature type="compositionally biased region" description="Low complexity" evidence="1">
    <location>
        <begin position="96"/>
        <end position="107"/>
    </location>
</feature>
<gene>
    <name evidence="2" type="ORF">GSTENG00000827001</name>
</gene>
<dbReference type="KEGG" id="tng:GSTEN00000827G001"/>
<feature type="compositionally biased region" description="Basic and acidic residues" evidence="1">
    <location>
        <begin position="222"/>
        <end position="233"/>
    </location>
</feature>
<reference evidence="2" key="1">
    <citation type="journal article" date="2004" name="Nature">
        <title>Genome duplication in the teleost fish Tetraodon nigroviridis reveals the early vertebrate proto-karyotype.</title>
        <authorList>
            <person name="Jaillon O."/>
            <person name="Aury J.-M."/>
            <person name="Brunet F."/>
            <person name="Petit J.-L."/>
            <person name="Stange-Thomann N."/>
            <person name="Mauceli E."/>
            <person name="Bouneau L."/>
            <person name="Fischer C."/>
            <person name="Ozouf-Costaz C."/>
            <person name="Bernot A."/>
            <person name="Nicaud S."/>
            <person name="Jaffe D."/>
            <person name="Fisher S."/>
            <person name="Lutfalla G."/>
            <person name="Dossat C."/>
            <person name="Segurens B."/>
            <person name="Dasilva C."/>
            <person name="Salanoubat M."/>
            <person name="Levy M."/>
            <person name="Boudet N."/>
            <person name="Castellano S."/>
            <person name="Anthouard V."/>
            <person name="Jubin C."/>
            <person name="Castelli V."/>
            <person name="Katinka M."/>
            <person name="Vacherie B."/>
            <person name="Biemont C."/>
            <person name="Skalli Z."/>
            <person name="Cattolico L."/>
            <person name="Poulain J."/>
            <person name="De Berardinis V."/>
            <person name="Cruaud C."/>
            <person name="Duprat S."/>
            <person name="Brottier P."/>
            <person name="Coutanceau J.-P."/>
            <person name="Gouzy J."/>
            <person name="Parra G."/>
            <person name="Lardier G."/>
            <person name="Chapple C."/>
            <person name="McKernan K.J."/>
            <person name="McEwan P."/>
            <person name="Bosak S."/>
            <person name="Kellis M."/>
            <person name="Volff J.-N."/>
            <person name="Guigo R."/>
            <person name="Zody M.C."/>
            <person name="Mesirov J."/>
            <person name="Lindblad-Toh K."/>
            <person name="Birren B."/>
            <person name="Nusbaum C."/>
            <person name="Kahn D."/>
            <person name="Robinson-Rechavi M."/>
            <person name="Laudet V."/>
            <person name="Schachter V."/>
            <person name="Quetier F."/>
            <person name="Saurin W."/>
            <person name="Scarpelli C."/>
            <person name="Wincker P."/>
            <person name="Lander E.S."/>
            <person name="Weissenbach J."/>
            <person name="Roest Crollius H."/>
        </authorList>
    </citation>
    <scope>NUCLEOTIDE SEQUENCE [LARGE SCALE GENOMIC DNA]</scope>
</reference>
<evidence type="ECO:0000256" key="1">
    <source>
        <dbReference type="SAM" id="MobiDB-lite"/>
    </source>
</evidence>
<feature type="compositionally biased region" description="Polar residues" evidence="1">
    <location>
        <begin position="126"/>
        <end position="137"/>
    </location>
</feature>
<accession>Q4TH10</accession>
<evidence type="ECO:0000313" key="2">
    <source>
        <dbReference type="EMBL" id="CAF87822.1"/>
    </source>
</evidence>
<dbReference type="AlphaFoldDB" id="Q4TH10"/>
<sequence length="262" mass="27500">LPGAGVRLQVPAHHLGGHRLLQRGLVHPAEDRPQRAGDVAGHPAEGGGAGGRLQRQSPFEGAPGKVRLGFEEGAPDPSHQAGGPESKRSRRPWCVPSLTSSTGTPLSIWATPANLRSAGLIGVWSSPGTSSPSTNRSGVGHPPMSSVSDHGRRAVRCEQELLPLPGDVRHGDGGVGRREPGVLLQDLAVWGQPGDPPVLPRGSRVPQKGPLLTEQSSGQQREGSRGLDGRVQRDLLPPQSTRATGGLWRRDRATEAAREAGM</sequence>
<feature type="compositionally biased region" description="Basic and acidic residues" evidence="1">
    <location>
        <begin position="248"/>
        <end position="262"/>
    </location>
</feature>
<protein>
    <submittedName>
        <fullName evidence="2">(spotted green pufferfish) hypothetical protein</fullName>
    </submittedName>
</protein>
<name>Q4TH10_TETNG</name>
<proteinExistence type="predicted"/>
<feature type="non-terminal residue" evidence="2">
    <location>
        <position position="1"/>
    </location>
</feature>